<gene>
    <name evidence="7" type="ORF">TOPH_02887</name>
</gene>
<keyword evidence="3" id="KW-0547">Nucleotide-binding</keyword>
<keyword evidence="5" id="KW-0067">ATP-binding</keyword>
<dbReference type="InterPro" id="IPR000719">
    <property type="entry name" value="Prot_kinase_dom"/>
</dbReference>
<dbReference type="Pfam" id="PF00069">
    <property type="entry name" value="Pkinase"/>
    <property type="match status" value="1"/>
</dbReference>
<dbReference type="STRING" id="1163406.A0A0L0NFE0"/>
<dbReference type="Proteomes" id="UP000036947">
    <property type="component" value="Unassembled WGS sequence"/>
</dbReference>
<keyword evidence="4 7" id="KW-0418">Kinase</keyword>
<sequence length="415" mass="46338">MHQLQIPPSPGDQFFYVGGEAEFENMLNYKRHGSHPVILGDILPKPSTCVSDPAKKPRYRIIMKLGFGAFCTGWLARDLVENRYVAVKVCLGSDTAHENGETEILSQLHETGRGKHGYERVIQLFDAFIIEGPNGFHECLVTEVVAPLSDYDVQRWCSSETIRQIIEGFAFLHEQGIAHGDPHNGNFGIAVPELEQFDEEAIAEYVGGPDTIPVVPIDPSLALHSLPPYLVERLSIVGFLQEQKSFPTGSEMSVRIMDFGRSYRTSEKVPSLPGAAPYEIRPPEVAMHDLSKGKVGSIWSEAADIWAVGCTLYHIRRGGELISTGGSANDRLFHAVDFGGPPPQDWPELWNDGRKTLRPFNRVKAWEETEANCSDEKRKFLDLIKKMIVTKPDERSPMAELLTHPFVQRRSSNGC</sequence>
<dbReference type="PROSITE" id="PS50011">
    <property type="entry name" value="PROTEIN_KINASE_DOM"/>
    <property type="match status" value="1"/>
</dbReference>
<keyword evidence="1" id="KW-0723">Serine/threonine-protein kinase</keyword>
<keyword evidence="2" id="KW-0808">Transferase</keyword>
<dbReference type="SUPFAM" id="SSF56112">
    <property type="entry name" value="Protein kinase-like (PK-like)"/>
    <property type="match status" value="1"/>
</dbReference>
<evidence type="ECO:0000313" key="8">
    <source>
        <dbReference type="Proteomes" id="UP000036947"/>
    </source>
</evidence>
<evidence type="ECO:0000256" key="1">
    <source>
        <dbReference type="ARBA" id="ARBA00022527"/>
    </source>
</evidence>
<keyword evidence="8" id="KW-1185">Reference proteome</keyword>
<organism evidence="7 8">
    <name type="scientific">Tolypocladium ophioglossoides (strain CBS 100239)</name>
    <name type="common">Snaketongue truffleclub</name>
    <name type="synonym">Elaphocordyceps ophioglossoides</name>
    <dbReference type="NCBI Taxonomy" id="1163406"/>
    <lineage>
        <taxon>Eukaryota</taxon>
        <taxon>Fungi</taxon>
        <taxon>Dikarya</taxon>
        <taxon>Ascomycota</taxon>
        <taxon>Pezizomycotina</taxon>
        <taxon>Sordariomycetes</taxon>
        <taxon>Hypocreomycetidae</taxon>
        <taxon>Hypocreales</taxon>
        <taxon>Ophiocordycipitaceae</taxon>
        <taxon>Tolypocladium</taxon>
    </lineage>
</organism>
<proteinExistence type="predicted"/>
<dbReference type="PANTHER" id="PTHR45646">
    <property type="entry name" value="SERINE/THREONINE-PROTEIN KINASE DOA-RELATED"/>
    <property type="match status" value="1"/>
</dbReference>
<evidence type="ECO:0000256" key="2">
    <source>
        <dbReference type="ARBA" id="ARBA00022679"/>
    </source>
</evidence>
<comment type="caution">
    <text evidence="7">The sequence shown here is derived from an EMBL/GenBank/DDBJ whole genome shotgun (WGS) entry which is preliminary data.</text>
</comment>
<dbReference type="GO" id="GO:0043484">
    <property type="term" value="P:regulation of RNA splicing"/>
    <property type="evidence" value="ECO:0007669"/>
    <property type="project" value="TreeGrafter"/>
</dbReference>
<dbReference type="EMBL" id="LFRF01000005">
    <property type="protein sequence ID" value="KND92734.1"/>
    <property type="molecule type" value="Genomic_DNA"/>
</dbReference>
<dbReference type="SMART" id="SM00220">
    <property type="entry name" value="S_TKc"/>
    <property type="match status" value="1"/>
</dbReference>
<name>A0A0L0NFE0_TOLOC</name>
<dbReference type="Gene3D" id="1.10.510.10">
    <property type="entry name" value="Transferase(Phosphotransferase) domain 1"/>
    <property type="match status" value="1"/>
</dbReference>
<dbReference type="InterPro" id="IPR051175">
    <property type="entry name" value="CLK_kinases"/>
</dbReference>
<dbReference type="GO" id="GO:0005634">
    <property type="term" value="C:nucleus"/>
    <property type="evidence" value="ECO:0007669"/>
    <property type="project" value="TreeGrafter"/>
</dbReference>
<dbReference type="InterPro" id="IPR011009">
    <property type="entry name" value="Kinase-like_dom_sf"/>
</dbReference>
<accession>A0A0L0NFE0</accession>
<feature type="domain" description="Protein kinase" evidence="6">
    <location>
        <begin position="59"/>
        <end position="407"/>
    </location>
</feature>
<dbReference type="GO" id="GO:0004674">
    <property type="term" value="F:protein serine/threonine kinase activity"/>
    <property type="evidence" value="ECO:0007669"/>
    <property type="project" value="UniProtKB-KW"/>
</dbReference>
<protein>
    <submittedName>
        <fullName evidence="7">Serine/threonine-protein kinase spk-1</fullName>
    </submittedName>
</protein>
<dbReference type="OrthoDB" id="5979581at2759"/>
<dbReference type="AlphaFoldDB" id="A0A0L0NFE0"/>
<evidence type="ECO:0000259" key="6">
    <source>
        <dbReference type="PROSITE" id="PS50011"/>
    </source>
</evidence>
<dbReference type="PANTHER" id="PTHR45646:SF11">
    <property type="entry name" value="SERINE_THREONINE-PROTEIN KINASE DOA"/>
    <property type="match status" value="1"/>
</dbReference>
<dbReference type="GO" id="GO:0005524">
    <property type="term" value="F:ATP binding"/>
    <property type="evidence" value="ECO:0007669"/>
    <property type="project" value="UniProtKB-KW"/>
</dbReference>
<evidence type="ECO:0000256" key="5">
    <source>
        <dbReference type="ARBA" id="ARBA00022840"/>
    </source>
</evidence>
<reference evidence="7 8" key="1">
    <citation type="journal article" date="2015" name="BMC Genomics">
        <title>The genome of the truffle-parasite Tolypocladium ophioglossoides and the evolution of antifungal peptaibiotics.</title>
        <authorList>
            <person name="Quandt C.A."/>
            <person name="Bushley K.E."/>
            <person name="Spatafora J.W."/>
        </authorList>
    </citation>
    <scope>NUCLEOTIDE SEQUENCE [LARGE SCALE GENOMIC DNA]</scope>
    <source>
        <strain evidence="7 8">CBS 100239</strain>
    </source>
</reference>
<evidence type="ECO:0000313" key="7">
    <source>
        <dbReference type="EMBL" id="KND92734.1"/>
    </source>
</evidence>
<dbReference type="Gene3D" id="3.30.200.20">
    <property type="entry name" value="Phosphorylase Kinase, domain 1"/>
    <property type="match status" value="1"/>
</dbReference>
<evidence type="ECO:0000256" key="4">
    <source>
        <dbReference type="ARBA" id="ARBA00022777"/>
    </source>
</evidence>
<evidence type="ECO:0000256" key="3">
    <source>
        <dbReference type="ARBA" id="ARBA00022741"/>
    </source>
</evidence>